<dbReference type="OrthoDB" id="536093at2759"/>
<feature type="region of interest" description="Disordered" evidence="10">
    <location>
        <begin position="344"/>
        <end position="369"/>
    </location>
</feature>
<keyword evidence="6" id="KW-0282">Flagellum</keyword>
<keyword evidence="8" id="KW-0206">Cytoskeleton</keyword>
<dbReference type="Proteomes" id="UP000243579">
    <property type="component" value="Unassembled WGS sequence"/>
</dbReference>
<dbReference type="PANTHER" id="PTHR31598:SF1">
    <property type="entry name" value="DYNEIN REGULATORY COMPLEX PROTEIN 10"/>
    <property type="match status" value="1"/>
</dbReference>
<evidence type="ECO:0000256" key="5">
    <source>
        <dbReference type="ARBA" id="ARBA00022490"/>
    </source>
</evidence>
<reference evidence="11 12" key="1">
    <citation type="journal article" date="2014" name="Genome Biol. Evol.">
        <title>The secreted proteins of Achlya hypogyna and Thraustotheca clavata identify the ancestral oomycete secretome and reveal gene acquisitions by horizontal gene transfer.</title>
        <authorList>
            <person name="Misner I."/>
            <person name="Blouin N."/>
            <person name="Leonard G."/>
            <person name="Richards T.A."/>
            <person name="Lane C.E."/>
        </authorList>
    </citation>
    <scope>NUCLEOTIDE SEQUENCE [LARGE SCALE GENOMIC DNA]</scope>
    <source>
        <strain evidence="11 12">ATCC 48635</strain>
    </source>
</reference>
<evidence type="ECO:0000256" key="2">
    <source>
        <dbReference type="ARBA" id="ARBA00004611"/>
    </source>
</evidence>
<dbReference type="AlphaFoldDB" id="A0A1V9YRY0"/>
<accession>A0A1V9YRY0</accession>
<name>A0A1V9YRY0_ACHHY</name>
<evidence type="ECO:0000256" key="1">
    <source>
        <dbReference type="ARBA" id="ARBA00003029"/>
    </source>
</evidence>
<keyword evidence="9" id="KW-0966">Cell projection</keyword>
<evidence type="ECO:0000256" key="10">
    <source>
        <dbReference type="SAM" id="MobiDB-lite"/>
    </source>
</evidence>
<organism evidence="11 12">
    <name type="scientific">Achlya hypogyna</name>
    <name type="common">Oomycete</name>
    <name type="synonym">Protoachlya hypogyna</name>
    <dbReference type="NCBI Taxonomy" id="1202772"/>
    <lineage>
        <taxon>Eukaryota</taxon>
        <taxon>Sar</taxon>
        <taxon>Stramenopiles</taxon>
        <taxon>Oomycota</taxon>
        <taxon>Saprolegniomycetes</taxon>
        <taxon>Saprolegniales</taxon>
        <taxon>Achlyaceae</taxon>
        <taxon>Achlya</taxon>
    </lineage>
</organism>
<dbReference type="EMBL" id="JNBR01001385">
    <property type="protein sequence ID" value="OQR88313.1"/>
    <property type="molecule type" value="Genomic_DNA"/>
</dbReference>
<evidence type="ECO:0000313" key="12">
    <source>
        <dbReference type="Proteomes" id="UP000243579"/>
    </source>
</evidence>
<protein>
    <recommendedName>
        <fullName evidence="4">Dynein regulatory complex protein 10</fullName>
    </recommendedName>
</protein>
<sequence length="369" mass="41813">MIQLHELVSEVTRSFPGNCPVHGRMSRFTSVETERVLSLLGEAIEKLQLLATIPLPSKDAASHQLAASALKRLRAQLDTDAAFALENQAEHTVNNQGAAKGLHALAGQVAAVRDRVRTTLSTSVEEDEVHRVLLSDMKVRIREAEHDYKQMVFEVRAQHEARETASRQNLKKILALKTELHDIHHGTEQANALIDQGSKQTEFALHNTYEEDNVRLREEASQLSTAQLQVQDQHHYIEAGHRKKQLKGAVELGNLIEKYDTDMETIQATIDEVRAASASDVAEIERLAQHFAIMDENDRRTAADAARWEDERKAREWKELKFFTCIAKIQARFRGYRTRCLLKAQHKKKKKKRKKGGKSPKKGVSSTKR</sequence>
<evidence type="ECO:0000256" key="9">
    <source>
        <dbReference type="ARBA" id="ARBA00023273"/>
    </source>
</evidence>
<evidence type="ECO:0000256" key="8">
    <source>
        <dbReference type="ARBA" id="ARBA00023212"/>
    </source>
</evidence>
<evidence type="ECO:0000256" key="7">
    <source>
        <dbReference type="ARBA" id="ARBA00023069"/>
    </source>
</evidence>
<evidence type="ECO:0000256" key="3">
    <source>
        <dbReference type="ARBA" id="ARBA00009071"/>
    </source>
</evidence>
<keyword evidence="12" id="KW-1185">Reference proteome</keyword>
<keyword evidence="7" id="KW-0969">Cilium</keyword>
<evidence type="ECO:0000313" key="11">
    <source>
        <dbReference type="EMBL" id="OQR88313.1"/>
    </source>
</evidence>
<evidence type="ECO:0000256" key="4">
    <source>
        <dbReference type="ARBA" id="ARBA00021752"/>
    </source>
</evidence>
<proteinExistence type="inferred from homology"/>
<keyword evidence="5" id="KW-0963">Cytoplasm</keyword>
<comment type="subcellular location">
    <subcellularLocation>
        <location evidence="2">Cytoplasm</location>
        <location evidence="2">Cytoskeleton</location>
        <location evidence="2">Flagellum axoneme</location>
    </subcellularLocation>
</comment>
<comment type="similarity">
    <text evidence="3">Belongs to the DRC10 family.</text>
</comment>
<gene>
    <name evidence="11" type="ORF">ACHHYP_06892</name>
</gene>
<dbReference type="PANTHER" id="PTHR31598">
    <property type="entry name" value="IQ DOMAIN-CONTAINING PROTEIN D"/>
    <property type="match status" value="1"/>
</dbReference>
<comment type="caution">
    <text evidence="11">The sequence shown here is derived from an EMBL/GenBank/DDBJ whole genome shotgun (WGS) entry which is preliminary data.</text>
</comment>
<dbReference type="InterPro" id="IPR042815">
    <property type="entry name" value="DRC10"/>
</dbReference>
<dbReference type="PROSITE" id="PS50096">
    <property type="entry name" value="IQ"/>
    <property type="match status" value="1"/>
</dbReference>
<comment type="function">
    <text evidence="1">Component of the nexin-dynein regulatory complex (N-DRC), a key regulator of ciliary/flagellar motility which maintains the alignment and integrity of the distal axoneme and regulates microtubule sliding in motile axonemes.</text>
</comment>
<evidence type="ECO:0000256" key="6">
    <source>
        <dbReference type="ARBA" id="ARBA00022846"/>
    </source>
</evidence>